<evidence type="ECO:0000313" key="4">
    <source>
        <dbReference type="Proteomes" id="UP001201812"/>
    </source>
</evidence>
<feature type="compositionally biased region" description="Polar residues" evidence="2">
    <location>
        <begin position="174"/>
        <end position="184"/>
    </location>
</feature>
<sequence>MERTKEEDREAAMQELEELERNIEEIPKLLVWTYERIDRIKDLLMSNPGMIPGDRPSHSGSNTTPQFPPVPAKPTRALSPEPLDSAVMMKWKTFFAPTPNERHSNADKYFQAPPTSKPTSNDPYYKMNPIGNQPIMDMNNAFADTTDCMIYPSNGSYEKVNPHHSTTDKYFQAPPTSKPSTSNDPYYKMNPNATQPIVDYRFFGNPSTVPTTSNDSNTICNTNEPTVSPPLFSKPGTFNFGNLRSTSKKSEKSVDVNYFYHPESAPAFPTEEKSEMVYEQKPSKRYPDEIFIGCNNQQQRRQAKDLYQAMNPHLFPRLPIHRRIVEFKRLADEGRLVGAEASFELMRLERFRNLAPDGSPAKLGKPTMLDWIVKNVERYDAEEKAWEEMQQPCYGKPP</sequence>
<comment type="caution">
    <text evidence="3">The sequence shown here is derived from an EMBL/GenBank/DDBJ whole genome shotgun (WGS) entry which is preliminary data.</text>
</comment>
<keyword evidence="1" id="KW-0175">Coiled coil</keyword>
<keyword evidence="4" id="KW-1185">Reference proteome</keyword>
<accession>A0AAD4MNJ8</accession>
<feature type="region of interest" description="Disordered" evidence="2">
    <location>
        <begin position="161"/>
        <end position="186"/>
    </location>
</feature>
<evidence type="ECO:0000256" key="1">
    <source>
        <dbReference type="SAM" id="Coils"/>
    </source>
</evidence>
<feature type="coiled-coil region" evidence="1">
    <location>
        <begin position="2"/>
        <end position="29"/>
    </location>
</feature>
<name>A0AAD4MNJ8_9BILA</name>
<feature type="region of interest" description="Disordered" evidence="2">
    <location>
        <begin position="102"/>
        <end position="124"/>
    </location>
</feature>
<feature type="compositionally biased region" description="Polar residues" evidence="2">
    <location>
        <begin position="113"/>
        <end position="122"/>
    </location>
</feature>
<proteinExistence type="predicted"/>
<organism evidence="3 4">
    <name type="scientific">Ditylenchus destructor</name>
    <dbReference type="NCBI Taxonomy" id="166010"/>
    <lineage>
        <taxon>Eukaryota</taxon>
        <taxon>Metazoa</taxon>
        <taxon>Ecdysozoa</taxon>
        <taxon>Nematoda</taxon>
        <taxon>Chromadorea</taxon>
        <taxon>Rhabditida</taxon>
        <taxon>Tylenchina</taxon>
        <taxon>Tylenchomorpha</taxon>
        <taxon>Sphaerularioidea</taxon>
        <taxon>Anguinidae</taxon>
        <taxon>Anguininae</taxon>
        <taxon>Ditylenchus</taxon>
    </lineage>
</organism>
<dbReference type="Proteomes" id="UP001201812">
    <property type="component" value="Unassembled WGS sequence"/>
</dbReference>
<feature type="region of interest" description="Disordered" evidence="2">
    <location>
        <begin position="48"/>
        <end position="77"/>
    </location>
</feature>
<dbReference type="AlphaFoldDB" id="A0AAD4MNJ8"/>
<evidence type="ECO:0000313" key="3">
    <source>
        <dbReference type="EMBL" id="KAI1700510.1"/>
    </source>
</evidence>
<evidence type="ECO:0000256" key="2">
    <source>
        <dbReference type="SAM" id="MobiDB-lite"/>
    </source>
</evidence>
<reference evidence="3" key="1">
    <citation type="submission" date="2022-01" db="EMBL/GenBank/DDBJ databases">
        <title>Genome Sequence Resource for Two Populations of Ditylenchus destructor, the Migratory Endoparasitic Phytonematode.</title>
        <authorList>
            <person name="Zhang H."/>
            <person name="Lin R."/>
            <person name="Xie B."/>
        </authorList>
    </citation>
    <scope>NUCLEOTIDE SEQUENCE</scope>
    <source>
        <strain evidence="3">BazhouSP</strain>
    </source>
</reference>
<dbReference type="EMBL" id="JAKKPZ010000143">
    <property type="protein sequence ID" value="KAI1700510.1"/>
    <property type="molecule type" value="Genomic_DNA"/>
</dbReference>
<gene>
    <name evidence="3" type="ORF">DdX_16665</name>
</gene>
<protein>
    <submittedName>
        <fullName evidence="3">Uncharacterized protein</fullName>
    </submittedName>
</protein>